<accession>A0A8I2YER6</accession>
<evidence type="ECO:0000313" key="1">
    <source>
        <dbReference type="EMBL" id="KAG6370547.1"/>
    </source>
</evidence>
<keyword evidence="2" id="KW-1185">Reference proteome</keyword>
<proteinExistence type="predicted"/>
<dbReference type="OrthoDB" id="72053at2759"/>
<dbReference type="EMBL" id="JAGFBS010000048">
    <property type="protein sequence ID" value="KAG6370547.1"/>
    <property type="molecule type" value="Genomic_DNA"/>
</dbReference>
<dbReference type="AlphaFoldDB" id="A0A8I2YER6"/>
<reference evidence="1" key="1">
    <citation type="submission" date="2021-03" db="EMBL/GenBank/DDBJ databases">
        <title>Evolutionary innovations through gain and loss of genes in the ectomycorrhizal Boletales.</title>
        <authorList>
            <person name="Wu G."/>
            <person name="Miyauchi S."/>
            <person name="Morin E."/>
            <person name="Yang Z.-L."/>
            <person name="Xu J."/>
            <person name="Martin F.M."/>
        </authorList>
    </citation>
    <scope>NUCLEOTIDE SEQUENCE</scope>
    <source>
        <strain evidence="1">BR01</strain>
    </source>
</reference>
<dbReference type="Proteomes" id="UP000683000">
    <property type="component" value="Unassembled WGS sequence"/>
</dbReference>
<name>A0A8I2YER6_9AGAM</name>
<sequence>MINVTQLEQVVCNNPVMYLLLHSVTDRIVTNIAKGAQVLLGSSPVYVSTSELLRKHNLTSQPTSVALFTFKADDAREPAAVFHFGSALTAFHPTSSSLLTNYYTRRTTQDQSLIIRYAFISYFEFNL</sequence>
<comment type="caution">
    <text evidence="1">The sequence shown here is derived from an EMBL/GenBank/DDBJ whole genome shotgun (WGS) entry which is preliminary data.</text>
</comment>
<organism evidence="1 2">
    <name type="scientific">Boletus reticuloceps</name>
    <dbReference type="NCBI Taxonomy" id="495285"/>
    <lineage>
        <taxon>Eukaryota</taxon>
        <taxon>Fungi</taxon>
        <taxon>Dikarya</taxon>
        <taxon>Basidiomycota</taxon>
        <taxon>Agaricomycotina</taxon>
        <taxon>Agaricomycetes</taxon>
        <taxon>Agaricomycetidae</taxon>
        <taxon>Boletales</taxon>
        <taxon>Boletineae</taxon>
        <taxon>Boletaceae</taxon>
        <taxon>Boletoideae</taxon>
        <taxon>Boletus</taxon>
    </lineage>
</organism>
<evidence type="ECO:0000313" key="2">
    <source>
        <dbReference type="Proteomes" id="UP000683000"/>
    </source>
</evidence>
<protein>
    <submittedName>
        <fullName evidence="1">Uncharacterized protein</fullName>
    </submittedName>
</protein>
<gene>
    <name evidence="1" type="ORF">JVT61DRAFT_11336</name>
</gene>